<keyword evidence="3" id="KW-1185">Reference proteome</keyword>
<evidence type="ECO:0000256" key="1">
    <source>
        <dbReference type="SAM" id="Phobius"/>
    </source>
</evidence>
<comment type="caution">
    <text evidence="2">The sequence shown here is derived from an EMBL/GenBank/DDBJ whole genome shotgun (WGS) entry which is preliminary data.</text>
</comment>
<dbReference type="EMBL" id="JAZDWU010000006">
    <property type="protein sequence ID" value="KAL0000180.1"/>
    <property type="molecule type" value="Genomic_DNA"/>
</dbReference>
<feature type="transmembrane region" description="Helical" evidence="1">
    <location>
        <begin position="410"/>
        <end position="428"/>
    </location>
</feature>
<dbReference type="PANTHER" id="PTHR36891:SF1">
    <property type="entry name" value="OS01G0127400 PROTEIN"/>
    <property type="match status" value="1"/>
</dbReference>
<name>A0AAW2CPP8_9ROSI</name>
<keyword evidence="1" id="KW-1133">Transmembrane helix</keyword>
<sequence>MAVNLGRPFPFIAKFQPSNKLIRVSCSFTPNHSVKLRREYTSVMIVPTGIGAAIGGYAGDALPVARALSSVVDCLITHPNVLNAAMLYWPMHNVLYVEGYALDRFAEGLWALQPVHQNRVGLVLDAGLEEELRIRHLQVADAVRASLGLPVVEYIVTDNPLEVEKWVDPKSGQSTGRIKHPGSLLRAVQSLVNRSGVNAIAVVGRFPDDDVEDTDEYRQGMGIDLLAGVEAVISHLVVQEFRIPCAHAPALSPLPLSLSLCPKSAAEELGHTFLPCVLAGLSNAPQYLVKNNESLEKGCMLAGDVDSVVLPIDACGGDGTLAFARRKRNKPLIIAVEENETVLNDTPDKLGIEAVCVLILLHHFPFFLFILLGVPRKKFIEELILIFHKSSLMLKFSCYQKGKIKAKMQYIILHFLFIVHLGTLQIYHQWLGFTNKLA</sequence>
<evidence type="ECO:0000313" key="2">
    <source>
        <dbReference type="EMBL" id="KAL0000180.1"/>
    </source>
</evidence>
<dbReference type="PANTHER" id="PTHR36891">
    <property type="entry name" value="OS01G0127400 PROTEIN"/>
    <property type="match status" value="1"/>
</dbReference>
<keyword evidence="1" id="KW-0812">Transmembrane</keyword>
<organism evidence="2 3">
    <name type="scientific">Lithocarpus litseifolius</name>
    <dbReference type="NCBI Taxonomy" id="425828"/>
    <lineage>
        <taxon>Eukaryota</taxon>
        <taxon>Viridiplantae</taxon>
        <taxon>Streptophyta</taxon>
        <taxon>Embryophyta</taxon>
        <taxon>Tracheophyta</taxon>
        <taxon>Spermatophyta</taxon>
        <taxon>Magnoliopsida</taxon>
        <taxon>eudicotyledons</taxon>
        <taxon>Gunneridae</taxon>
        <taxon>Pentapetalae</taxon>
        <taxon>rosids</taxon>
        <taxon>fabids</taxon>
        <taxon>Fagales</taxon>
        <taxon>Fagaceae</taxon>
        <taxon>Lithocarpus</taxon>
    </lineage>
</organism>
<accession>A0AAW2CPP8</accession>
<protein>
    <recommendedName>
        <fullName evidence="4">Lipoprotein</fullName>
    </recommendedName>
</protein>
<dbReference type="Pfam" id="PF11805">
    <property type="entry name" value="DUF3326"/>
    <property type="match status" value="1"/>
</dbReference>
<keyword evidence="1" id="KW-0472">Membrane</keyword>
<dbReference type="Proteomes" id="UP001459277">
    <property type="component" value="Unassembled WGS sequence"/>
</dbReference>
<gene>
    <name evidence="2" type="ORF">SO802_019782</name>
</gene>
<dbReference type="InterPro" id="IPR021763">
    <property type="entry name" value="DUF3326"/>
</dbReference>
<dbReference type="AlphaFoldDB" id="A0AAW2CPP8"/>
<evidence type="ECO:0008006" key="4">
    <source>
        <dbReference type="Google" id="ProtNLM"/>
    </source>
</evidence>
<feature type="transmembrane region" description="Helical" evidence="1">
    <location>
        <begin position="350"/>
        <end position="374"/>
    </location>
</feature>
<proteinExistence type="predicted"/>
<evidence type="ECO:0000313" key="3">
    <source>
        <dbReference type="Proteomes" id="UP001459277"/>
    </source>
</evidence>
<reference evidence="2 3" key="1">
    <citation type="submission" date="2024-01" db="EMBL/GenBank/DDBJ databases">
        <title>A telomere-to-telomere, gap-free genome of sweet tea (Lithocarpus litseifolius).</title>
        <authorList>
            <person name="Zhou J."/>
        </authorList>
    </citation>
    <scope>NUCLEOTIDE SEQUENCE [LARGE SCALE GENOMIC DNA]</scope>
    <source>
        <strain evidence="2">Zhou-2022a</strain>
        <tissue evidence="2">Leaf</tissue>
    </source>
</reference>